<feature type="domain" description="G-protein coupled receptors family 1 profile" evidence="10">
    <location>
        <begin position="22"/>
        <end position="247"/>
    </location>
</feature>
<dbReference type="InterPro" id="IPR022343">
    <property type="entry name" value="GCR1-cAMP_receptor"/>
</dbReference>
<dbReference type="GO" id="GO:0007189">
    <property type="term" value="P:adenylate cyclase-activating G protein-coupled receptor signaling pathway"/>
    <property type="evidence" value="ECO:0007669"/>
    <property type="project" value="TreeGrafter"/>
</dbReference>
<dbReference type="EMBL" id="MPUH01000245">
    <property type="protein sequence ID" value="OMJ85184.1"/>
    <property type="molecule type" value="Genomic_DNA"/>
</dbReference>
<comment type="subcellular location">
    <subcellularLocation>
        <location evidence="1">Membrane</location>
        <topology evidence="1">Multi-pass membrane protein</topology>
    </subcellularLocation>
</comment>
<sequence length="282" mass="32210">MDSIEKSNLIVLIFLNALSIALSLFAIIIYIMAKHLRVYAFKLVFWMNLADLFRSTSQLIPKIYDINFSFCEILGVIHVSSSCLTLFWSFVIAVTIYQVLVKKIFDVDKYYNYWLGFGLSICGILGLVPIFYNSYGNILKDCTLKNNPVGLITKFVEFYIPAFIIIIFNTVIFYKVYKALNKENDILGSEDEINAKRLFYYPVILIITIIPSMIDRAAAFSNFESQNLDFLTNTTWTIQGVLNPLCYSLTKPVKKYILSGCKKKRSISSEGSELNKASILLD</sequence>
<dbReference type="GO" id="GO:0004930">
    <property type="term" value="F:G protein-coupled receptor activity"/>
    <property type="evidence" value="ECO:0007669"/>
    <property type="project" value="UniProtKB-KW"/>
</dbReference>
<evidence type="ECO:0000256" key="2">
    <source>
        <dbReference type="ARBA" id="ARBA00022692"/>
    </source>
</evidence>
<dbReference type="GO" id="GO:0007166">
    <property type="term" value="P:cell surface receptor signaling pathway"/>
    <property type="evidence" value="ECO:0007669"/>
    <property type="project" value="InterPro"/>
</dbReference>
<keyword evidence="2 8" id="KW-0812">Transmembrane</keyword>
<evidence type="ECO:0000259" key="10">
    <source>
        <dbReference type="PROSITE" id="PS50262"/>
    </source>
</evidence>
<keyword evidence="3 8" id="KW-1133">Transmembrane helix</keyword>
<keyword evidence="6" id="KW-0675">Receptor</keyword>
<protein>
    <recommendedName>
        <fullName evidence="13">G-protein coupled receptors family 1 profile domain-containing protein</fullName>
    </recommendedName>
</protein>
<dbReference type="PRINTS" id="PR02000">
    <property type="entry name" value="GCR1PLANT"/>
</dbReference>
<dbReference type="PANTHER" id="PTHR23112">
    <property type="entry name" value="G PROTEIN-COUPLED RECEPTOR 157-RELATED"/>
    <property type="match status" value="1"/>
</dbReference>
<feature type="transmembrane region" description="Helical" evidence="8">
    <location>
        <begin position="198"/>
        <end position="214"/>
    </location>
</feature>
<evidence type="ECO:0000256" key="3">
    <source>
        <dbReference type="ARBA" id="ARBA00022989"/>
    </source>
</evidence>
<dbReference type="AlphaFoldDB" id="A0A1R2C836"/>
<dbReference type="SUPFAM" id="SSF81321">
    <property type="entry name" value="Family A G protein-coupled receptor-like"/>
    <property type="match status" value="1"/>
</dbReference>
<evidence type="ECO:0000259" key="9">
    <source>
        <dbReference type="PROSITE" id="PS50261"/>
    </source>
</evidence>
<feature type="transmembrane region" description="Helical" evidence="8">
    <location>
        <begin position="9"/>
        <end position="33"/>
    </location>
</feature>
<comment type="caution">
    <text evidence="11">The sequence shown here is derived from an EMBL/GenBank/DDBJ whole genome shotgun (WGS) entry which is preliminary data.</text>
</comment>
<dbReference type="InterPro" id="IPR022340">
    <property type="entry name" value="GPCR_GCR1_put"/>
</dbReference>
<name>A0A1R2C836_9CILI</name>
<evidence type="ECO:0000256" key="5">
    <source>
        <dbReference type="ARBA" id="ARBA00023136"/>
    </source>
</evidence>
<evidence type="ECO:0000256" key="6">
    <source>
        <dbReference type="ARBA" id="ARBA00023170"/>
    </source>
</evidence>
<keyword evidence="4" id="KW-0297">G-protein coupled receptor</keyword>
<accession>A0A1R2C836</accession>
<evidence type="ECO:0000256" key="4">
    <source>
        <dbReference type="ARBA" id="ARBA00023040"/>
    </source>
</evidence>
<evidence type="ECO:0000256" key="7">
    <source>
        <dbReference type="ARBA" id="ARBA00023224"/>
    </source>
</evidence>
<dbReference type="Proteomes" id="UP000187209">
    <property type="component" value="Unassembled WGS sequence"/>
</dbReference>
<feature type="transmembrane region" description="Helical" evidence="8">
    <location>
        <begin position="73"/>
        <end position="101"/>
    </location>
</feature>
<gene>
    <name evidence="11" type="ORF">SteCoe_13579</name>
</gene>
<dbReference type="OrthoDB" id="100006at2759"/>
<keyword evidence="7" id="KW-0807">Transducer</keyword>
<evidence type="ECO:0000313" key="12">
    <source>
        <dbReference type="Proteomes" id="UP000187209"/>
    </source>
</evidence>
<feature type="transmembrane region" description="Helical" evidence="8">
    <location>
        <begin position="113"/>
        <end position="132"/>
    </location>
</feature>
<organism evidence="11 12">
    <name type="scientific">Stentor coeruleus</name>
    <dbReference type="NCBI Taxonomy" id="5963"/>
    <lineage>
        <taxon>Eukaryota</taxon>
        <taxon>Sar</taxon>
        <taxon>Alveolata</taxon>
        <taxon>Ciliophora</taxon>
        <taxon>Postciliodesmatophora</taxon>
        <taxon>Heterotrichea</taxon>
        <taxon>Heterotrichida</taxon>
        <taxon>Stentoridae</taxon>
        <taxon>Stentor</taxon>
    </lineage>
</organism>
<dbReference type="PRINTS" id="PR02001">
    <property type="entry name" value="GCR1CAMPR"/>
</dbReference>
<dbReference type="PROSITE" id="PS50261">
    <property type="entry name" value="G_PROTEIN_RECEP_F2_4"/>
    <property type="match status" value="1"/>
</dbReference>
<dbReference type="Gene3D" id="1.20.1070.10">
    <property type="entry name" value="Rhodopsin 7-helix transmembrane proteins"/>
    <property type="match status" value="1"/>
</dbReference>
<evidence type="ECO:0008006" key="13">
    <source>
        <dbReference type="Google" id="ProtNLM"/>
    </source>
</evidence>
<reference evidence="11 12" key="1">
    <citation type="submission" date="2016-11" db="EMBL/GenBank/DDBJ databases">
        <title>The macronuclear genome of Stentor coeruleus: a giant cell with tiny introns.</title>
        <authorList>
            <person name="Slabodnick M."/>
            <person name="Ruby J.G."/>
            <person name="Reiff S.B."/>
            <person name="Swart E.C."/>
            <person name="Gosai S."/>
            <person name="Prabakaran S."/>
            <person name="Witkowska E."/>
            <person name="Larue G.E."/>
            <person name="Fisher S."/>
            <person name="Freeman R.M."/>
            <person name="Gunawardena J."/>
            <person name="Chu W."/>
            <person name="Stover N.A."/>
            <person name="Gregory B.D."/>
            <person name="Nowacki M."/>
            <person name="Derisi J."/>
            <person name="Roy S.W."/>
            <person name="Marshall W.F."/>
            <person name="Sood P."/>
        </authorList>
    </citation>
    <scope>NUCLEOTIDE SEQUENCE [LARGE SCALE GENOMIC DNA]</scope>
    <source>
        <strain evidence="11">WM001</strain>
    </source>
</reference>
<feature type="domain" description="G-protein coupled receptors family 2 profile 2" evidence="9">
    <location>
        <begin position="8"/>
        <end position="251"/>
    </location>
</feature>
<evidence type="ECO:0000256" key="1">
    <source>
        <dbReference type="ARBA" id="ARBA00004141"/>
    </source>
</evidence>
<feature type="transmembrane region" description="Helical" evidence="8">
    <location>
        <begin position="158"/>
        <end position="177"/>
    </location>
</feature>
<evidence type="ECO:0000313" key="11">
    <source>
        <dbReference type="EMBL" id="OMJ85184.1"/>
    </source>
</evidence>
<keyword evidence="5 8" id="KW-0472">Membrane</keyword>
<proteinExistence type="predicted"/>
<dbReference type="InterPro" id="IPR017981">
    <property type="entry name" value="GPCR_2-like_7TM"/>
</dbReference>
<keyword evidence="12" id="KW-1185">Reference proteome</keyword>
<dbReference type="PROSITE" id="PS50262">
    <property type="entry name" value="G_PROTEIN_RECEP_F1_2"/>
    <property type="match status" value="1"/>
</dbReference>
<dbReference type="PANTHER" id="PTHR23112:SF0">
    <property type="entry name" value="TRANSMEMBRANE PROTEIN 116"/>
    <property type="match status" value="1"/>
</dbReference>
<dbReference type="GO" id="GO:0005886">
    <property type="term" value="C:plasma membrane"/>
    <property type="evidence" value="ECO:0007669"/>
    <property type="project" value="TreeGrafter"/>
</dbReference>
<dbReference type="InterPro" id="IPR017452">
    <property type="entry name" value="GPCR_Rhodpsn_7TM"/>
</dbReference>
<evidence type="ECO:0000256" key="8">
    <source>
        <dbReference type="SAM" id="Phobius"/>
    </source>
</evidence>